<keyword evidence="8" id="KW-1185">Reference proteome</keyword>
<evidence type="ECO:0000256" key="1">
    <source>
        <dbReference type="ARBA" id="ARBA00009741"/>
    </source>
</evidence>
<gene>
    <name evidence="6 7" type="primary">prmA</name>
    <name evidence="7" type="ORF">CVV65_09960</name>
</gene>
<dbReference type="GO" id="GO:0016279">
    <property type="term" value="F:protein-lysine N-methyltransferase activity"/>
    <property type="evidence" value="ECO:0007669"/>
    <property type="project" value="RHEA"/>
</dbReference>
<dbReference type="InterPro" id="IPR050078">
    <property type="entry name" value="Ribosomal_L11_MeTrfase_PrmA"/>
</dbReference>
<dbReference type="Pfam" id="PF06325">
    <property type="entry name" value="PrmA"/>
    <property type="match status" value="1"/>
</dbReference>
<dbReference type="PANTHER" id="PTHR43648:SF1">
    <property type="entry name" value="ELECTRON TRANSFER FLAVOPROTEIN BETA SUBUNIT LYSINE METHYLTRANSFERASE"/>
    <property type="match status" value="1"/>
</dbReference>
<dbReference type="Proteomes" id="UP000231932">
    <property type="component" value="Chromosome"/>
</dbReference>
<dbReference type="InterPro" id="IPR029063">
    <property type="entry name" value="SAM-dependent_MTases_sf"/>
</dbReference>
<dbReference type="CDD" id="cd02440">
    <property type="entry name" value="AdoMet_MTases"/>
    <property type="match status" value="1"/>
</dbReference>
<proteinExistence type="inferred from homology"/>
<evidence type="ECO:0000313" key="8">
    <source>
        <dbReference type="Proteomes" id="UP000231932"/>
    </source>
</evidence>
<evidence type="ECO:0000256" key="5">
    <source>
        <dbReference type="ARBA" id="ARBA00022691"/>
    </source>
</evidence>
<dbReference type="GO" id="GO:0032259">
    <property type="term" value="P:methylation"/>
    <property type="evidence" value="ECO:0007669"/>
    <property type="project" value="UniProtKB-KW"/>
</dbReference>
<dbReference type="GO" id="GO:0005840">
    <property type="term" value="C:ribosome"/>
    <property type="evidence" value="ECO:0007669"/>
    <property type="project" value="UniProtKB-KW"/>
</dbReference>
<dbReference type="EMBL" id="CP024955">
    <property type="protein sequence ID" value="ATY85207.1"/>
    <property type="molecule type" value="Genomic_DNA"/>
</dbReference>
<dbReference type="HAMAP" id="MF_00735">
    <property type="entry name" value="Methyltr_PrmA"/>
    <property type="match status" value="1"/>
</dbReference>
<comment type="catalytic activity">
    <reaction evidence="6">
        <text>L-lysyl-[protein] + 3 S-adenosyl-L-methionine = N(6),N(6),N(6)-trimethyl-L-lysyl-[protein] + 3 S-adenosyl-L-homocysteine + 3 H(+)</text>
        <dbReference type="Rhea" id="RHEA:54192"/>
        <dbReference type="Rhea" id="RHEA-COMP:9752"/>
        <dbReference type="Rhea" id="RHEA-COMP:13826"/>
        <dbReference type="ChEBI" id="CHEBI:15378"/>
        <dbReference type="ChEBI" id="CHEBI:29969"/>
        <dbReference type="ChEBI" id="CHEBI:57856"/>
        <dbReference type="ChEBI" id="CHEBI:59789"/>
        <dbReference type="ChEBI" id="CHEBI:61961"/>
    </reaction>
</comment>
<feature type="binding site" evidence="6">
    <location>
        <position position="197"/>
    </location>
    <ligand>
        <name>S-adenosyl-L-methionine</name>
        <dbReference type="ChEBI" id="CHEBI:59789"/>
    </ligand>
</feature>
<comment type="function">
    <text evidence="6">Methylates ribosomal protein L11.</text>
</comment>
<dbReference type="InterPro" id="IPR004498">
    <property type="entry name" value="Ribosomal_PrmA_MeTrfase"/>
</dbReference>
<accession>A0A2K8N8R0</accession>
<evidence type="ECO:0000256" key="3">
    <source>
        <dbReference type="ARBA" id="ARBA00022603"/>
    </source>
</evidence>
<comment type="subcellular location">
    <subcellularLocation>
        <location evidence="6">Cytoplasm</location>
    </subcellularLocation>
</comment>
<organism evidence="7 8">
    <name type="scientific">Kyrpidia spormannii</name>
    <dbReference type="NCBI Taxonomy" id="2055160"/>
    <lineage>
        <taxon>Bacteria</taxon>
        <taxon>Bacillati</taxon>
        <taxon>Bacillota</taxon>
        <taxon>Bacilli</taxon>
        <taxon>Bacillales</taxon>
        <taxon>Alicyclobacillaceae</taxon>
        <taxon>Kyrpidia</taxon>
    </lineage>
</organism>
<evidence type="ECO:0000313" key="7">
    <source>
        <dbReference type="EMBL" id="ATY85207.1"/>
    </source>
</evidence>
<dbReference type="Gene3D" id="3.40.50.150">
    <property type="entry name" value="Vaccinia Virus protein VP39"/>
    <property type="match status" value="1"/>
</dbReference>
<keyword evidence="3 6" id="KW-0489">Methyltransferase</keyword>
<dbReference type="EC" id="2.1.1.-" evidence="6"/>
<evidence type="ECO:0000256" key="2">
    <source>
        <dbReference type="ARBA" id="ARBA00022490"/>
    </source>
</evidence>
<name>A0A2K8N8R0_9BACL</name>
<dbReference type="PIRSF" id="PIRSF000401">
    <property type="entry name" value="RPL11_MTase"/>
    <property type="match status" value="1"/>
</dbReference>
<keyword evidence="2 6" id="KW-0963">Cytoplasm</keyword>
<keyword evidence="5 6" id="KW-0949">S-adenosyl-L-methionine</keyword>
<keyword evidence="4 6" id="KW-0808">Transferase</keyword>
<comment type="similarity">
    <text evidence="1 6">Belongs to the methyltransferase superfamily. PrmA family.</text>
</comment>
<protein>
    <recommendedName>
        <fullName evidence="6">Ribosomal protein L11 methyltransferase</fullName>
        <shortName evidence="6">L11 Mtase</shortName>
        <ecNumber evidence="6">2.1.1.-</ecNumber>
    </recommendedName>
</protein>
<feature type="binding site" evidence="6">
    <location>
        <position position="218"/>
    </location>
    <ligand>
        <name>S-adenosyl-L-methionine</name>
        <dbReference type="ChEBI" id="CHEBI:59789"/>
    </ligand>
</feature>
<sequence>MEPVNDLWTVVELRTTKEAVEAATAKMRDLGAQGVAVEEADPLGPDFVPKFGEIYEPEGTAGKPGMGNKDVASESPGAPRWAEVATPAVGPGEAVVTGYWPGEPHRWQHISALLKNWLDLLPTWGLDPGKGDIAVRTVREADWADAWKQYYRPVTVRGRERVLTVCPAWETYMPELGEVVVRIDPGMAFGTGTHETTRLCLGWLLDEVTPGCRVLDVGCGSGILSVSAAALGAGRVLAVDLDPLAVEAAWHNVEVAGVADRVEVRRGDLLDGIKERGDLIVANLLADLVERLLPDVHRCLTPKGRFLASGILVEQEDRLAQAMEAAGLSVREIRRDGAWCALSGELFR</sequence>
<dbReference type="NCBIfam" id="TIGR00406">
    <property type="entry name" value="prmA"/>
    <property type="match status" value="1"/>
</dbReference>
<dbReference type="PANTHER" id="PTHR43648">
    <property type="entry name" value="ELECTRON TRANSFER FLAVOPROTEIN BETA SUBUNIT LYSINE METHYLTRANSFERASE"/>
    <property type="match status" value="1"/>
</dbReference>
<dbReference type="KEGG" id="kyr:CVV65_09960"/>
<keyword evidence="7" id="KW-0687">Ribonucleoprotein</keyword>
<dbReference type="AlphaFoldDB" id="A0A2K8N8R0"/>
<keyword evidence="7" id="KW-0689">Ribosomal protein</keyword>
<evidence type="ECO:0000256" key="6">
    <source>
        <dbReference type="HAMAP-Rule" id="MF_00735"/>
    </source>
</evidence>
<evidence type="ECO:0000256" key="4">
    <source>
        <dbReference type="ARBA" id="ARBA00022679"/>
    </source>
</evidence>
<reference evidence="8" key="1">
    <citation type="submission" date="2017-11" db="EMBL/GenBank/DDBJ databases">
        <title>Complete Genome Sequence of Kyrpidia sp. Strain EA-1, a thermophilic, hydrogen-oxidizing Bacterium, isolated from the Azores.</title>
        <authorList>
            <person name="Reiner J.E."/>
            <person name="Lapp C.J."/>
            <person name="Bunk B."/>
            <person name="Gescher J."/>
        </authorList>
    </citation>
    <scope>NUCLEOTIDE SEQUENCE [LARGE SCALE GENOMIC DNA]</scope>
    <source>
        <strain evidence="8">EA-1</strain>
    </source>
</reference>
<dbReference type="GO" id="GO:0005737">
    <property type="term" value="C:cytoplasm"/>
    <property type="evidence" value="ECO:0007669"/>
    <property type="project" value="UniProtKB-SubCell"/>
</dbReference>
<dbReference type="SUPFAM" id="SSF53335">
    <property type="entry name" value="S-adenosyl-L-methionine-dependent methyltransferases"/>
    <property type="match status" value="1"/>
</dbReference>
<feature type="binding site" evidence="6">
    <location>
        <position position="283"/>
    </location>
    <ligand>
        <name>S-adenosyl-L-methionine</name>
        <dbReference type="ChEBI" id="CHEBI:59789"/>
    </ligand>
</feature>
<feature type="binding site" evidence="6">
    <location>
        <position position="240"/>
    </location>
    <ligand>
        <name>S-adenosyl-L-methionine</name>
        <dbReference type="ChEBI" id="CHEBI:59789"/>
    </ligand>
</feature>